<protein>
    <submittedName>
        <fullName evidence="2">Transcription elongation factor</fullName>
    </submittedName>
</protein>
<feature type="domain" description="Transcription elongation factor GreA/GreB C-terminal" evidence="1">
    <location>
        <begin position="81"/>
        <end position="158"/>
    </location>
</feature>
<dbReference type="PIRSF" id="PIRSF006092">
    <property type="entry name" value="GreA_GreB"/>
    <property type="match status" value="1"/>
</dbReference>
<organism evidence="2">
    <name type="scientific">hydrothermal vent metagenome</name>
    <dbReference type="NCBI Taxonomy" id="652676"/>
    <lineage>
        <taxon>unclassified sequences</taxon>
        <taxon>metagenomes</taxon>
        <taxon>ecological metagenomes</taxon>
    </lineage>
</organism>
<keyword evidence="2" id="KW-0251">Elongation factor</keyword>
<dbReference type="EMBL" id="CZQC01000043">
    <property type="protein sequence ID" value="CUS41453.1"/>
    <property type="molecule type" value="Genomic_DNA"/>
</dbReference>
<dbReference type="Gene3D" id="3.10.50.30">
    <property type="entry name" value="Transcription elongation factor, GreA/GreB, C-terminal domain"/>
    <property type="match status" value="1"/>
</dbReference>
<dbReference type="AlphaFoldDB" id="A0A160TCE4"/>
<dbReference type="GO" id="GO:0032784">
    <property type="term" value="P:regulation of DNA-templated transcription elongation"/>
    <property type="evidence" value="ECO:0007669"/>
    <property type="project" value="InterPro"/>
</dbReference>
<dbReference type="InterPro" id="IPR036953">
    <property type="entry name" value="GreA/GreB_C_sf"/>
</dbReference>
<evidence type="ECO:0000313" key="2">
    <source>
        <dbReference type="EMBL" id="CUS41453.1"/>
    </source>
</evidence>
<dbReference type="GO" id="GO:0070063">
    <property type="term" value="F:RNA polymerase binding"/>
    <property type="evidence" value="ECO:0007669"/>
    <property type="project" value="InterPro"/>
</dbReference>
<keyword evidence="2" id="KW-0648">Protein biosynthesis</keyword>
<reference evidence="2" key="1">
    <citation type="submission" date="2015-10" db="EMBL/GenBank/DDBJ databases">
        <authorList>
            <person name="Gilbert D.G."/>
        </authorList>
    </citation>
    <scope>NUCLEOTIDE SEQUENCE</scope>
</reference>
<dbReference type="InterPro" id="IPR023459">
    <property type="entry name" value="Tscrpt_elong_fac_GreA/B_fam"/>
</dbReference>
<gene>
    <name evidence="2" type="ORF">MGWOODY_Tha400</name>
</gene>
<dbReference type="GO" id="GO:0003746">
    <property type="term" value="F:translation elongation factor activity"/>
    <property type="evidence" value="ECO:0007669"/>
    <property type="project" value="UniProtKB-KW"/>
</dbReference>
<dbReference type="Pfam" id="PF01272">
    <property type="entry name" value="GreA_GreB"/>
    <property type="match status" value="1"/>
</dbReference>
<accession>A0A160TCE4</accession>
<sequence length="159" mass="17244">MNKHALKDALLAALDAEINAALSSASTAHATASDANNKPENKYDTLALEAAYLAHGQSERILELQQRRIQLARWPIPVIEQDDVIRLGACITLIADDDTERTVFIAPVGGHQIESLGIKILVVSPDTPLAKVLIGKSLDDEAALTLSGRKQNWRIVAIY</sequence>
<dbReference type="SUPFAM" id="SSF54534">
    <property type="entry name" value="FKBP-like"/>
    <property type="match status" value="1"/>
</dbReference>
<name>A0A160TCE4_9ZZZZ</name>
<evidence type="ECO:0000259" key="1">
    <source>
        <dbReference type="Pfam" id="PF01272"/>
    </source>
</evidence>
<proteinExistence type="predicted"/>
<dbReference type="InterPro" id="IPR001437">
    <property type="entry name" value="Tscrpt_elong_fac_GreA/B_C"/>
</dbReference>
<dbReference type="GO" id="GO:0003677">
    <property type="term" value="F:DNA binding"/>
    <property type="evidence" value="ECO:0007669"/>
    <property type="project" value="InterPro"/>
</dbReference>